<sequence>MRNINPEYCLSNNVFCNVDIDCCSTRCLRPKGKLRLTCLARPEAPPDKNFFESFKSTIKDGRCQPDGQMCMINKDCCSKNCVNIIFPMSVKLYCAPVEVDEKQSNFSSRN</sequence>
<protein>
    <recommendedName>
        <fullName evidence="3">WAP domain-containing protein</fullName>
    </recommendedName>
</protein>
<comment type="caution">
    <text evidence="1">The sequence shown here is derived from an EMBL/GenBank/DDBJ whole genome shotgun (WGS) entry which is preliminary data.</text>
</comment>
<evidence type="ECO:0000313" key="2">
    <source>
        <dbReference type="Proteomes" id="UP000826195"/>
    </source>
</evidence>
<dbReference type="AlphaFoldDB" id="A0AAV7I7N2"/>
<accession>A0AAV7I7N2</accession>
<dbReference type="Proteomes" id="UP000826195">
    <property type="component" value="Unassembled WGS sequence"/>
</dbReference>
<keyword evidence="2" id="KW-1185">Reference proteome</keyword>
<reference evidence="1 2" key="1">
    <citation type="journal article" date="2021" name="J. Hered.">
        <title>A chromosome-level genome assembly of the parasitoid wasp, Cotesia glomerata (Hymenoptera: Braconidae).</title>
        <authorList>
            <person name="Pinto B.J."/>
            <person name="Weis J.J."/>
            <person name="Gamble T."/>
            <person name="Ode P.J."/>
            <person name="Paul R."/>
            <person name="Zaspel J.M."/>
        </authorList>
    </citation>
    <scope>NUCLEOTIDE SEQUENCE [LARGE SCALE GENOMIC DNA]</scope>
    <source>
        <strain evidence="1">CgM1</strain>
    </source>
</reference>
<proteinExistence type="predicted"/>
<dbReference type="EMBL" id="JAHXZJ010002237">
    <property type="protein sequence ID" value="KAH0547219.1"/>
    <property type="molecule type" value="Genomic_DNA"/>
</dbReference>
<name>A0AAV7I7N2_COTGL</name>
<evidence type="ECO:0008006" key="3">
    <source>
        <dbReference type="Google" id="ProtNLM"/>
    </source>
</evidence>
<evidence type="ECO:0000313" key="1">
    <source>
        <dbReference type="EMBL" id="KAH0547219.1"/>
    </source>
</evidence>
<organism evidence="1 2">
    <name type="scientific">Cotesia glomerata</name>
    <name type="common">Lepidopteran parasitic wasp</name>
    <name type="synonym">Apanteles glomeratus</name>
    <dbReference type="NCBI Taxonomy" id="32391"/>
    <lineage>
        <taxon>Eukaryota</taxon>
        <taxon>Metazoa</taxon>
        <taxon>Ecdysozoa</taxon>
        <taxon>Arthropoda</taxon>
        <taxon>Hexapoda</taxon>
        <taxon>Insecta</taxon>
        <taxon>Pterygota</taxon>
        <taxon>Neoptera</taxon>
        <taxon>Endopterygota</taxon>
        <taxon>Hymenoptera</taxon>
        <taxon>Apocrita</taxon>
        <taxon>Ichneumonoidea</taxon>
        <taxon>Braconidae</taxon>
        <taxon>Microgastrinae</taxon>
        <taxon>Cotesia</taxon>
    </lineage>
</organism>
<gene>
    <name evidence="1" type="ORF">KQX54_017636</name>
</gene>